<dbReference type="InterPro" id="IPR020843">
    <property type="entry name" value="ER"/>
</dbReference>
<dbReference type="EMBL" id="JASJQH010008109">
    <property type="protein sequence ID" value="KAK9695182.1"/>
    <property type="molecule type" value="Genomic_DNA"/>
</dbReference>
<dbReference type="Pfam" id="PF08240">
    <property type="entry name" value="ADH_N"/>
    <property type="match status" value="1"/>
</dbReference>
<evidence type="ECO:0000259" key="2">
    <source>
        <dbReference type="SMART" id="SM00829"/>
    </source>
</evidence>
<dbReference type="SUPFAM" id="SSF51735">
    <property type="entry name" value="NAD(P)-binding Rossmann-fold domains"/>
    <property type="match status" value="1"/>
</dbReference>
<name>A0ABR2VRF1_9FUNG</name>
<comment type="caution">
    <text evidence="3">The sequence shown here is derived from an EMBL/GenBank/DDBJ whole genome shotgun (WGS) entry which is preliminary data.</text>
</comment>
<sequence>MNTVTKVARALRFDKVGSLENLKLEKIELPLLKSGEAYVRVRASGINMSDVVSVLGWLPFTTTPRTPGRDFSGVVEEVADQQNEKWIGKEVWGTGGEVGFTLDGAHSSVIKVHVDALSEKPTTLNFAQAASVGLPWLCAHLAVKTLAKVEEDDNVLIIGARGAIGSAALQMCSQIRVKNIFGTYSKSPPKVTSHIPIDLSSYPSPARFLTDHGFRNKITVVIDAYGSDALINDVMDVLDSNGRGKIVVMAVHNKDGHASLNLRKFYAKSLTLLGLSSGRMNPVDGARMLDTLRPHFDDGTYKIGKDVTEVPFDSLENIVKAYQATLDRSSQERLILTMKGEQ</sequence>
<feature type="domain" description="Enoyl reductase (ER)" evidence="2">
    <location>
        <begin position="17"/>
        <end position="336"/>
    </location>
</feature>
<reference evidence="3 4" key="1">
    <citation type="submission" date="2023-04" db="EMBL/GenBank/DDBJ databases">
        <title>Genome of Basidiobolus ranarum AG-B5.</title>
        <authorList>
            <person name="Stajich J.E."/>
            <person name="Carter-House D."/>
            <person name="Gryganskyi A."/>
        </authorList>
    </citation>
    <scope>NUCLEOTIDE SEQUENCE [LARGE SCALE GENOMIC DNA]</scope>
    <source>
        <strain evidence="3 4">AG-B5</strain>
    </source>
</reference>
<keyword evidence="1" id="KW-0521">NADP</keyword>
<dbReference type="SUPFAM" id="SSF50129">
    <property type="entry name" value="GroES-like"/>
    <property type="match status" value="1"/>
</dbReference>
<accession>A0ABR2VRF1</accession>
<organism evidence="3 4">
    <name type="scientific">Basidiobolus ranarum</name>
    <dbReference type="NCBI Taxonomy" id="34480"/>
    <lineage>
        <taxon>Eukaryota</taxon>
        <taxon>Fungi</taxon>
        <taxon>Fungi incertae sedis</taxon>
        <taxon>Zoopagomycota</taxon>
        <taxon>Entomophthoromycotina</taxon>
        <taxon>Basidiobolomycetes</taxon>
        <taxon>Basidiobolales</taxon>
        <taxon>Basidiobolaceae</taxon>
        <taxon>Basidiobolus</taxon>
    </lineage>
</organism>
<dbReference type="PANTHER" id="PTHR44154:SF1">
    <property type="entry name" value="QUINONE OXIDOREDUCTASE"/>
    <property type="match status" value="1"/>
</dbReference>
<evidence type="ECO:0000256" key="1">
    <source>
        <dbReference type="ARBA" id="ARBA00022857"/>
    </source>
</evidence>
<dbReference type="InterPro" id="IPR013154">
    <property type="entry name" value="ADH-like_N"/>
</dbReference>
<dbReference type="InterPro" id="IPR051603">
    <property type="entry name" value="Zinc-ADH_QOR/CCCR"/>
</dbReference>
<proteinExistence type="predicted"/>
<gene>
    <name evidence="3" type="ORF">K7432_013106</name>
</gene>
<dbReference type="PANTHER" id="PTHR44154">
    <property type="entry name" value="QUINONE OXIDOREDUCTASE"/>
    <property type="match status" value="1"/>
</dbReference>
<keyword evidence="4" id="KW-1185">Reference proteome</keyword>
<dbReference type="Gene3D" id="3.40.50.720">
    <property type="entry name" value="NAD(P)-binding Rossmann-like Domain"/>
    <property type="match status" value="1"/>
</dbReference>
<dbReference type="Gene3D" id="3.90.180.10">
    <property type="entry name" value="Medium-chain alcohol dehydrogenases, catalytic domain"/>
    <property type="match status" value="1"/>
</dbReference>
<protein>
    <recommendedName>
        <fullName evidence="2">Enoyl reductase (ER) domain-containing protein</fullName>
    </recommendedName>
</protein>
<dbReference type="InterPro" id="IPR011032">
    <property type="entry name" value="GroES-like_sf"/>
</dbReference>
<dbReference type="InterPro" id="IPR036291">
    <property type="entry name" value="NAD(P)-bd_dom_sf"/>
</dbReference>
<dbReference type="Proteomes" id="UP001479436">
    <property type="component" value="Unassembled WGS sequence"/>
</dbReference>
<evidence type="ECO:0000313" key="3">
    <source>
        <dbReference type="EMBL" id="KAK9695182.1"/>
    </source>
</evidence>
<dbReference type="SMART" id="SM00829">
    <property type="entry name" value="PKS_ER"/>
    <property type="match status" value="1"/>
</dbReference>
<evidence type="ECO:0000313" key="4">
    <source>
        <dbReference type="Proteomes" id="UP001479436"/>
    </source>
</evidence>
<dbReference type="CDD" id="cd05188">
    <property type="entry name" value="MDR"/>
    <property type="match status" value="1"/>
</dbReference>